<dbReference type="Pfam" id="PF01095">
    <property type="entry name" value="Pectinesterase"/>
    <property type="match status" value="1"/>
</dbReference>
<dbReference type="Pfam" id="PF00582">
    <property type="entry name" value="Usp"/>
    <property type="match status" value="1"/>
</dbReference>
<evidence type="ECO:0000256" key="6">
    <source>
        <dbReference type="ARBA" id="ARBA00023180"/>
    </source>
</evidence>
<dbReference type="EC" id="3.1.1.11" evidence="3 10"/>
<protein>
    <recommendedName>
        <fullName evidence="3 10">Pectinesterase</fullName>
        <ecNumber evidence="3 10">3.1.1.11</ecNumber>
    </recommendedName>
</protein>
<comment type="caution">
    <text evidence="13">The sequence shown here is derived from an EMBL/GenBank/DDBJ whole genome shotgun (WGS) entry which is preliminary data.</text>
</comment>
<dbReference type="CDD" id="cd23659">
    <property type="entry name" value="USP_At3g01520-like"/>
    <property type="match status" value="1"/>
</dbReference>
<dbReference type="EMBL" id="QGKW02001660">
    <property type="protein sequence ID" value="KAF2580822.1"/>
    <property type="molecule type" value="Genomic_DNA"/>
</dbReference>
<proteinExistence type="inferred from homology"/>
<reference evidence="13" key="1">
    <citation type="submission" date="2019-12" db="EMBL/GenBank/DDBJ databases">
        <title>Genome sequencing and annotation of Brassica cretica.</title>
        <authorList>
            <person name="Studholme D.J."/>
            <person name="Sarris P.F."/>
        </authorList>
    </citation>
    <scope>NUCLEOTIDE SEQUENCE</scope>
    <source>
        <strain evidence="13">PFS-001/15</strain>
        <tissue evidence="13">Leaf</tissue>
    </source>
</reference>
<dbReference type="InterPro" id="IPR006015">
    <property type="entry name" value="Universal_stress_UspA"/>
</dbReference>
<comment type="similarity">
    <text evidence="2">Belongs to the pectinesterase family.</text>
</comment>
<keyword evidence="5 10" id="KW-0063">Aspartyl esterase</keyword>
<evidence type="ECO:0000313" key="14">
    <source>
        <dbReference type="Proteomes" id="UP000712281"/>
    </source>
</evidence>
<accession>A0A8S9JHB1</accession>
<evidence type="ECO:0000259" key="12">
    <source>
        <dbReference type="Pfam" id="PF01095"/>
    </source>
</evidence>
<comment type="pathway">
    <text evidence="1 10">Glycan metabolism; pectin degradation; 2-dehydro-3-deoxy-D-gluconate from pectin: step 1/5.</text>
</comment>
<evidence type="ECO:0000259" key="11">
    <source>
        <dbReference type="Pfam" id="PF00582"/>
    </source>
</evidence>
<dbReference type="PANTHER" id="PTHR31321">
    <property type="entry name" value="ACYL-COA THIOESTER HYDROLASE YBHC-RELATED"/>
    <property type="match status" value="1"/>
</dbReference>
<gene>
    <name evidence="13" type="ORF">F2Q68_00003065</name>
</gene>
<evidence type="ECO:0000256" key="2">
    <source>
        <dbReference type="ARBA" id="ARBA00008891"/>
    </source>
</evidence>
<name>A0A8S9JHB1_BRACR</name>
<keyword evidence="6" id="KW-0325">Glycoprotein</keyword>
<dbReference type="FunFam" id="2.160.20.10:FF:000013">
    <property type="entry name" value="Pectinesterase"/>
    <property type="match status" value="1"/>
</dbReference>
<dbReference type="InterPro" id="IPR011050">
    <property type="entry name" value="Pectin_lyase_fold/virulence"/>
</dbReference>
<dbReference type="PANTHER" id="PTHR31321:SF98">
    <property type="entry name" value="PECTINESTERASE 67-RELATED"/>
    <property type="match status" value="1"/>
</dbReference>
<evidence type="ECO:0000256" key="8">
    <source>
        <dbReference type="ARBA" id="ARBA00057335"/>
    </source>
</evidence>
<dbReference type="GO" id="GO:0042545">
    <property type="term" value="P:cell wall modification"/>
    <property type="evidence" value="ECO:0007669"/>
    <property type="project" value="UniProtKB-UniRule"/>
</dbReference>
<feature type="signal peptide" evidence="10">
    <location>
        <begin position="1"/>
        <end position="23"/>
    </location>
</feature>
<evidence type="ECO:0000313" key="13">
    <source>
        <dbReference type="EMBL" id="KAF2580822.1"/>
    </source>
</evidence>
<dbReference type="Gene3D" id="3.40.50.620">
    <property type="entry name" value="HUPs"/>
    <property type="match status" value="1"/>
</dbReference>
<dbReference type="PRINTS" id="PR01438">
    <property type="entry name" value="UNVRSLSTRESS"/>
</dbReference>
<feature type="active site" evidence="9">
    <location>
        <position position="196"/>
    </location>
</feature>
<organism evidence="13 14">
    <name type="scientific">Brassica cretica</name>
    <name type="common">Mustard</name>
    <dbReference type="NCBI Taxonomy" id="69181"/>
    <lineage>
        <taxon>Eukaryota</taxon>
        <taxon>Viridiplantae</taxon>
        <taxon>Streptophyta</taxon>
        <taxon>Embryophyta</taxon>
        <taxon>Tracheophyta</taxon>
        <taxon>Spermatophyta</taxon>
        <taxon>Magnoliopsida</taxon>
        <taxon>eudicotyledons</taxon>
        <taxon>Gunneridae</taxon>
        <taxon>Pentapetalae</taxon>
        <taxon>rosids</taxon>
        <taxon>malvids</taxon>
        <taxon>Brassicales</taxon>
        <taxon>Brassicaceae</taxon>
        <taxon>Brassiceae</taxon>
        <taxon>Brassica</taxon>
    </lineage>
</organism>
<sequence length="405" mass="45196">MDHRARMILVIALVAMSVWGSDASAMQKTKFDAPLLTEKIATNRSIIVDIEGKGDYTSVQKAIDAVPVGNSNWIIVHVRKGIYKERVHIPENKPFIFMRGNGRGKTVIESSQSAVDNVASATFKVEANHFVAFGISIRNDAPVGLAFTSDNQSVAAFVAADKVAFYHCAFYSLHNTLFDNKGRHYYHECYIQGSIDFIFGRATSIFNNCEIFVISDKRVKPYGSITAHHRENAEEHTGYVFIRGKVYGIDEVYLGRAKGPYSRVIFAKTYFSKTVVPSGWTNWSYDGSTKDIYHAEYKCHGPGAERQGRSDWAKELTKQEVESFLSIDFIDGTSWLPKKSITVVMKIYWGDPREKICEAVEHIPLSSLVIGNRGLGGLKRMIMGSVSNHVVNNVACPVTVVKAHH</sequence>
<dbReference type="GO" id="GO:0030599">
    <property type="term" value="F:pectinesterase activity"/>
    <property type="evidence" value="ECO:0007669"/>
    <property type="project" value="UniProtKB-UniRule"/>
</dbReference>
<evidence type="ECO:0000256" key="9">
    <source>
        <dbReference type="PROSITE-ProRule" id="PRU10040"/>
    </source>
</evidence>
<feature type="chain" id="PRO_5035965897" description="Pectinesterase" evidence="10">
    <location>
        <begin position="24"/>
        <end position="405"/>
    </location>
</feature>
<dbReference type="SUPFAM" id="SSF51126">
    <property type="entry name" value="Pectin lyase-like"/>
    <property type="match status" value="1"/>
</dbReference>
<evidence type="ECO:0000256" key="5">
    <source>
        <dbReference type="ARBA" id="ARBA00023085"/>
    </source>
</evidence>
<dbReference type="InterPro" id="IPR000070">
    <property type="entry name" value="Pectinesterase_cat"/>
</dbReference>
<evidence type="ECO:0000256" key="7">
    <source>
        <dbReference type="ARBA" id="ARBA00047928"/>
    </source>
</evidence>
<feature type="domain" description="UspA" evidence="11">
    <location>
        <begin position="340"/>
        <end position="402"/>
    </location>
</feature>
<dbReference type="AlphaFoldDB" id="A0A8S9JHB1"/>
<keyword evidence="4 10" id="KW-0378">Hydrolase</keyword>
<dbReference type="Proteomes" id="UP000712281">
    <property type="component" value="Unassembled WGS sequence"/>
</dbReference>
<evidence type="ECO:0000256" key="4">
    <source>
        <dbReference type="ARBA" id="ARBA00022801"/>
    </source>
</evidence>
<evidence type="ECO:0000256" key="10">
    <source>
        <dbReference type="RuleBase" id="RU000589"/>
    </source>
</evidence>
<evidence type="ECO:0000256" key="3">
    <source>
        <dbReference type="ARBA" id="ARBA00013229"/>
    </source>
</evidence>
<keyword evidence="10" id="KW-0732">Signal</keyword>
<dbReference type="Gene3D" id="2.160.20.10">
    <property type="entry name" value="Single-stranded right-handed beta-helix, Pectin lyase-like"/>
    <property type="match status" value="1"/>
</dbReference>
<dbReference type="InterPro" id="IPR033131">
    <property type="entry name" value="Pectinesterase_Asp_AS"/>
</dbReference>
<dbReference type="PROSITE" id="PS00503">
    <property type="entry name" value="PECTINESTERASE_2"/>
    <property type="match status" value="1"/>
</dbReference>
<dbReference type="InterPro" id="IPR006016">
    <property type="entry name" value="UspA"/>
</dbReference>
<comment type="function">
    <text evidence="8">Acts in the modification of cell walls via demethylesterification of cell wall pectin.</text>
</comment>
<dbReference type="InterPro" id="IPR014729">
    <property type="entry name" value="Rossmann-like_a/b/a_fold"/>
</dbReference>
<dbReference type="GO" id="GO:0045490">
    <property type="term" value="P:pectin catabolic process"/>
    <property type="evidence" value="ECO:0007669"/>
    <property type="project" value="UniProtKB-UniRule"/>
</dbReference>
<comment type="catalytic activity">
    <reaction evidence="7 10">
        <text>[(1-&gt;4)-alpha-D-galacturonosyl methyl ester](n) + n H2O = [(1-&gt;4)-alpha-D-galacturonosyl](n) + n methanol + n H(+)</text>
        <dbReference type="Rhea" id="RHEA:22380"/>
        <dbReference type="Rhea" id="RHEA-COMP:14570"/>
        <dbReference type="Rhea" id="RHEA-COMP:14573"/>
        <dbReference type="ChEBI" id="CHEBI:15377"/>
        <dbReference type="ChEBI" id="CHEBI:15378"/>
        <dbReference type="ChEBI" id="CHEBI:17790"/>
        <dbReference type="ChEBI" id="CHEBI:140522"/>
        <dbReference type="ChEBI" id="CHEBI:140523"/>
        <dbReference type="EC" id="3.1.1.11"/>
    </reaction>
</comment>
<evidence type="ECO:0000256" key="1">
    <source>
        <dbReference type="ARBA" id="ARBA00005184"/>
    </source>
</evidence>
<feature type="domain" description="Pectinesterase catalytic" evidence="12">
    <location>
        <begin position="46"/>
        <end position="332"/>
    </location>
</feature>
<dbReference type="SUPFAM" id="SSF52402">
    <property type="entry name" value="Adenine nucleotide alpha hydrolases-like"/>
    <property type="match status" value="1"/>
</dbReference>
<dbReference type="InterPro" id="IPR012334">
    <property type="entry name" value="Pectin_lyas_fold"/>
</dbReference>